<evidence type="ECO:0000313" key="10">
    <source>
        <dbReference type="Proteomes" id="UP000325440"/>
    </source>
</evidence>
<organism evidence="9 10">
    <name type="scientific">Cinara cedri</name>
    <dbReference type="NCBI Taxonomy" id="506608"/>
    <lineage>
        <taxon>Eukaryota</taxon>
        <taxon>Metazoa</taxon>
        <taxon>Ecdysozoa</taxon>
        <taxon>Arthropoda</taxon>
        <taxon>Hexapoda</taxon>
        <taxon>Insecta</taxon>
        <taxon>Pterygota</taxon>
        <taxon>Neoptera</taxon>
        <taxon>Paraneoptera</taxon>
        <taxon>Hemiptera</taxon>
        <taxon>Sternorrhyncha</taxon>
        <taxon>Aphidomorpha</taxon>
        <taxon>Aphidoidea</taxon>
        <taxon>Aphididae</taxon>
        <taxon>Lachninae</taxon>
        <taxon>Cinara</taxon>
    </lineage>
</organism>
<accession>A0A5E4M855</accession>
<dbReference type="EMBL" id="CABPRJ010000480">
    <property type="protein sequence ID" value="VVC28400.1"/>
    <property type="molecule type" value="Genomic_DNA"/>
</dbReference>
<evidence type="ECO:0000256" key="8">
    <source>
        <dbReference type="ARBA" id="ARBA00023242"/>
    </source>
</evidence>
<proteinExistence type="inferred from homology"/>
<keyword evidence="7" id="KW-0819">tRNA processing</keyword>
<dbReference type="Proteomes" id="UP000325440">
    <property type="component" value="Unassembled WGS sequence"/>
</dbReference>
<keyword evidence="8" id="KW-0539">Nucleus</keyword>
<dbReference type="PANTHER" id="PTHR15641">
    <property type="entry name" value="ELONGATOR COMPLEX PROTEIN 5"/>
    <property type="match status" value="1"/>
</dbReference>
<dbReference type="GO" id="GO:0005829">
    <property type="term" value="C:cytosol"/>
    <property type="evidence" value="ECO:0007669"/>
    <property type="project" value="TreeGrafter"/>
</dbReference>
<keyword evidence="10" id="KW-1185">Reference proteome</keyword>
<evidence type="ECO:0000256" key="3">
    <source>
        <dbReference type="ARBA" id="ARBA00005043"/>
    </source>
</evidence>
<dbReference type="PANTHER" id="PTHR15641:SF1">
    <property type="entry name" value="ELONGATOR COMPLEX PROTEIN 5"/>
    <property type="match status" value="1"/>
</dbReference>
<gene>
    <name evidence="9" type="ORF">CINCED_3A006383</name>
</gene>
<dbReference type="Gene3D" id="3.40.50.300">
    <property type="entry name" value="P-loop containing nucleotide triphosphate hydrolases"/>
    <property type="match status" value="1"/>
</dbReference>
<dbReference type="UniPathway" id="UPA00988"/>
<evidence type="ECO:0000256" key="5">
    <source>
        <dbReference type="ARBA" id="ARBA00020264"/>
    </source>
</evidence>
<evidence type="ECO:0000256" key="2">
    <source>
        <dbReference type="ARBA" id="ARBA00004496"/>
    </source>
</evidence>
<dbReference type="GO" id="GO:0033588">
    <property type="term" value="C:elongator holoenzyme complex"/>
    <property type="evidence" value="ECO:0007669"/>
    <property type="project" value="InterPro"/>
</dbReference>
<reference evidence="9 10" key="1">
    <citation type="submission" date="2019-08" db="EMBL/GenBank/DDBJ databases">
        <authorList>
            <person name="Alioto T."/>
            <person name="Alioto T."/>
            <person name="Gomez Garrido J."/>
        </authorList>
    </citation>
    <scope>NUCLEOTIDE SEQUENCE [LARGE SCALE GENOMIC DNA]</scope>
</reference>
<evidence type="ECO:0000256" key="6">
    <source>
        <dbReference type="ARBA" id="ARBA00022490"/>
    </source>
</evidence>
<dbReference type="GO" id="GO:0000049">
    <property type="term" value="F:tRNA binding"/>
    <property type="evidence" value="ECO:0007669"/>
    <property type="project" value="TreeGrafter"/>
</dbReference>
<dbReference type="InterPro" id="IPR019519">
    <property type="entry name" value="Elp5"/>
</dbReference>
<evidence type="ECO:0000313" key="9">
    <source>
        <dbReference type="EMBL" id="VVC28400.1"/>
    </source>
</evidence>
<keyword evidence="6" id="KW-0963">Cytoplasm</keyword>
<comment type="similarity">
    <text evidence="4">Belongs to the ELP5 family.</text>
</comment>
<dbReference type="GO" id="GO:0005634">
    <property type="term" value="C:nucleus"/>
    <property type="evidence" value="ECO:0007669"/>
    <property type="project" value="UniProtKB-SubCell"/>
</dbReference>
<name>A0A5E4M855_9HEMI</name>
<comment type="subcellular location">
    <subcellularLocation>
        <location evidence="2">Cytoplasm</location>
    </subcellularLocation>
    <subcellularLocation>
        <location evidence="1">Nucleus</location>
    </subcellularLocation>
</comment>
<evidence type="ECO:0000256" key="7">
    <source>
        <dbReference type="ARBA" id="ARBA00022694"/>
    </source>
</evidence>
<evidence type="ECO:0000256" key="1">
    <source>
        <dbReference type="ARBA" id="ARBA00004123"/>
    </source>
</evidence>
<dbReference type="OrthoDB" id="166907at2759"/>
<dbReference type="Pfam" id="PF10483">
    <property type="entry name" value="Elong_Iki1"/>
    <property type="match status" value="2"/>
</dbReference>
<protein>
    <recommendedName>
        <fullName evidence="5">Elongator complex protein 5</fullName>
    </recommendedName>
</protein>
<sequence length="272" mass="31322">MNVYDSVIKGTQPNRFILIKDSFFAKGQFLLYLISENRKSHDIHVLCYEQLVFKYRNLLPSLPNIHYHDCMTNTEQSMYETVTSIIEKSTKNIVVLIDSLSIYLLRTDFRKVYKEILNITSSDKVPNVVQFVAVLHEDVTEVCQIEHLKNLCKTHIHVQSISNPLVLNLRLEHKRSNGKCVVQKLKGELKSDCKFKLIADSPPQMVEEEKGIPTNLASFKLDLQENEKKAKEELILPYTLVQNAANSGGMIHYVPDEADDWDEEDPDDDLEI</sequence>
<dbReference type="InterPro" id="IPR027417">
    <property type="entry name" value="P-loop_NTPase"/>
</dbReference>
<dbReference type="AlphaFoldDB" id="A0A5E4M855"/>
<evidence type="ECO:0000256" key="4">
    <source>
        <dbReference type="ARBA" id="ARBA00009567"/>
    </source>
</evidence>
<dbReference type="CDD" id="cd19496">
    <property type="entry name" value="Elp5"/>
    <property type="match status" value="1"/>
</dbReference>
<comment type="pathway">
    <text evidence="3">tRNA modification; 5-methoxycarbonylmethyl-2-thiouridine-tRNA biosynthesis.</text>
</comment>
<dbReference type="GO" id="GO:0002098">
    <property type="term" value="P:tRNA wobble uridine modification"/>
    <property type="evidence" value="ECO:0007669"/>
    <property type="project" value="InterPro"/>
</dbReference>